<evidence type="ECO:0000313" key="3">
    <source>
        <dbReference type="Proteomes" id="UP000799436"/>
    </source>
</evidence>
<proteinExistence type="predicted"/>
<keyword evidence="1" id="KW-0853">WD repeat</keyword>
<accession>A0A6G1LGX8</accession>
<dbReference type="OrthoDB" id="20669at2759"/>
<dbReference type="PROSITE" id="PS50294">
    <property type="entry name" value="WD_REPEATS_REGION"/>
    <property type="match status" value="1"/>
</dbReference>
<dbReference type="PANTHER" id="PTHR43991:SF12">
    <property type="entry name" value="WD REPEAT PROTEIN (AFU_ORTHOLOGUE AFUA_8G05640)"/>
    <property type="match status" value="1"/>
</dbReference>
<dbReference type="Pfam" id="PF00400">
    <property type="entry name" value="WD40"/>
    <property type="match status" value="1"/>
</dbReference>
<dbReference type="EMBL" id="ML995816">
    <property type="protein sequence ID" value="KAF2772147.1"/>
    <property type="molecule type" value="Genomic_DNA"/>
</dbReference>
<dbReference type="SUPFAM" id="SSF50978">
    <property type="entry name" value="WD40 repeat-like"/>
    <property type="match status" value="1"/>
</dbReference>
<dbReference type="Proteomes" id="UP000799436">
    <property type="component" value="Unassembled WGS sequence"/>
</dbReference>
<dbReference type="InterPro" id="IPR015943">
    <property type="entry name" value="WD40/YVTN_repeat-like_dom_sf"/>
</dbReference>
<gene>
    <name evidence="2" type="ORF">EJ03DRAFT_334350</name>
</gene>
<dbReference type="PROSITE" id="PS50082">
    <property type="entry name" value="WD_REPEATS_2"/>
    <property type="match status" value="1"/>
</dbReference>
<sequence length="359" mass="38992">MGKAQNITVAKGLQKQDSSGDQAAYCFRSFASKHRAHICHYQLRNSLAAISRSDIFYANRSRVYSTSLASPSSQKLVMDLAKPQTSAANFRVTCLATSSTSNLLFAGGFLGEYAMLSLDAENSTQPTEGFVTHAYNGLVTHIETSVGRSSGLPQATFCSNDKKIRIYDATTGRFTDCFSYAHAVNCSAVSTDSRLRILVGDSQDTCIITAERGDVVINLHGHTDHAFACAWAPNGVNFATGSQDGKTLVWDARNWSRPRAALASTLSCPRSLHFADDNTLIVAECEDVVSVYNAGTFEKHHDIRFFGSIAGVAMLDGAAMLLVCVSRYPAAFLAGPLRVKRMTLHQPRSSRLPWISIEV</sequence>
<keyword evidence="3" id="KW-1185">Reference proteome</keyword>
<organism evidence="2 3">
    <name type="scientific">Teratosphaeria nubilosa</name>
    <dbReference type="NCBI Taxonomy" id="161662"/>
    <lineage>
        <taxon>Eukaryota</taxon>
        <taxon>Fungi</taxon>
        <taxon>Dikarya</taxon>
        <taxon>Ascomycota</taxon>
        <taxon>Pezizomycotina</taxon>
        <taxon>Dothideomycetes</taxon>
        <taxon>Dothideomycetidae</taxon>
        <taxon>Mycosphaerellales</taxon>
        <taxon>Teratosphaeriaceae</taxon>
        <taxon>Teratosphaeria</taxon>
    </lineage>
</organism>
<dbReference type="AlphaFoldDB" id="A0A6G1LGX8"/>
<dbReference type="SMART" id="SM00320">
    <property type="entry name" value="WD40"/>
    <property type="match status" value="2"/>
</dbReference>
<name>A0A6G1LGX8_9PEZI</name>
<evidence type="ECO:0000256" key="1">
    <source>
        <dbReference type="PROSITE-ProRule" id="PRU00221"/>
    </source>
</evidence>
<protein>
    <submittedName>
        <fullName evidence="2">WD40 repeat-like protein</fullName>
    </submittedName>
</protein>
<dbReference type="PANTHER" id="PTHR43991">
    <property type="entry name" value="WD REPEAT PROTEIN (AFU_ORTHOLOGUE AFUA_8G05640)-RELATED"/>
    <property type="match status" value="1"/>
</dbReference>
<feature type="repeat" description="WD" evidence="1">
    <location>
        <begin position="219"/>
        <end position="260"/>
    </location>
</feature>
<evidence type="ECO:0000313" key="2">
    <source>
        <dbReference type="EMBL" id="KAF2772147.1"/>
    </source>
</evidence>
<reference evidence="2" key="1">
    <citation type="journal article" date="2020" name="Stud. Mycol.">
        <title>101 Dothideomycetes genomes: a test case for predicting lifestyles and emergence of pathogens.</title>
        <authorList>
            <person name="Haridas S."/>
            <person name="Albert R."/>
            <person name="Binder M."/>
            <person name="Bloem J."/>
            <person name="Labutti K."/>
            <person name="Salamov A."/>
            <person name="Andreopoulos B."/>
            <person name="Baker S."/>
            <person name="Barry K."/>
            <person name="Bills G."/>
            <person name="Bluhm B."/>
            <person name="Cannon C."/>
            <person name="Castanera R."/>
            <person name="Culley D."/>
            <person name="Daum C."/>
            <person name="Ezra D."/>
            <person name="Gonzalez J."/>
            <person name="Henrissat B."/>
            <person name="Kuo A."/>
            <person name="Liang C."/>
            <person name="Lipzen A."/>
            <person name="Lutzoni F."/>
            <person name="Magnuson J."/>
            <person name="Mondo S."/>
            <person name="Nolan M."/>
            <person name="Ohm R."/>
            <person name="Pangilinan J."/>
            <person name="Park H.-J."/>
            <person name="Ramirez L."/>
            <person name="Alfaro M."/>
            <person name="Sun H."/>
            <person name="Tritt A."/>
            <person name="Yoshinaga Y."/>
            <person name="Zwiers L.-H."/>
            <person name="Turgeon B."/>
            <person name="Goodwin S."/>
            <person name="Spatafora J."/>
            <person name="Crous P."/>
            <person name="Grigoriev I."/>
        </authorList>
    </citation>
    <scope>NUCLEOTIDE SEQUENCE</scope>
    <source>
        <strain evidence="2">CBS 116005</strain>
    </source>
</reference>
<dbReference type="InterPro" id="IPR001680">
    <property type="entry name" value="WD40_rpt"/>
</dbReference>
<dbReference type="InterPro" id="IPR036322">
    <property type="entry name" value="WD40_repeat_dom_sf"/>
</dbReference>
<dbReference type="Gene3D" id="2.130.10.10">
    <property type="entry name" value="YVTN repeat-like/Quinoprotein amine dehydrogenase"/>
    <property type="match status" value="1"/>
</dbReference>